<accession>A0A0A1MVX5</accession>
<dbReference type="Pfam" id="PF04014">
    <property type="entry name" value="MazE_antitoxin"/>
    <property type="match status" value="1"/>
</dbReference>
<dbReference type="NCBIfam" id="TIGR01439">
    <property type="entry name" value="lp_hng_hel_AbrB"/>
    <property type="match status" value="1"/>
</dbReference>
<dbReference type="STRING" id="545501.BN997_02880"/>
<keyword evidence="3" id="KW-1185">Reference proteome</keyword>
<dbReference type="GO" id="GO:0003677">
    <property type="term" value="F:DNA binding"/>
    <property type="evidence" value="ECO:0007669"/>
    <property type="project" value="InterPro"/>
</dbReference>
<dbReference type="Proteomes" id="UP000040453">
    <property type="component" value="Unassembled WGS sequence"/>
</dbReference>
<proteinExistence type="predicted"/>
<dbReference type="SMART" id="SM00966">
    <property type="entry name" value="SpoVT_AbrB"/>
    <property type="match status" value="2"/>
</dbReference>
<evidence type="ECO:0000259" key="1">
    <source>
        <dbReference type="SMART" id="SM00966"/>
    </source>
</evidence>
<dbReference type="Gene3D" id="2.10.260.10">
    <property type="match status" value="1"/>
</dbReference>
<feature type="domain" description="SpoVT-AbrB" evidence="1">
    <location>
        <begin position="21"/>
        <end position="68"/>
    </location>
</feature>
<reference evidence="2 3" key="1">
    <citation type="submission" date="2014-11" db="EMBL/GenBank/DDBJ databases">
        <authorList>
            <person name="Urmite Genomes Urmite Genomes"/>
        </authorList>
    </citation>
    <scope>NUCLEOTIDE SEQUENCE [LARGE SCALE GENOMIC DNA]</scope>
    <source>
        <strain evidence="2 3">Oc5</strain>
    </source>
</reference>
<evidence type="ECO:0000313" key="2">
    <source>
        <dbReference type="EMBL" id="CEI82991.1"/>
    </source>
</evidence>
<dbReference type="RefSeq" id="WP_042533136.1">
    <property type="nucleotide sequence ID" value="NZ_CDGG01000001.1"/>
</dbReference>
<protein>
    <submittedName>
        <fullName evidence="2">SpoVT / AbrB like domain protein</fullName>
    </submittedName>
</protein>
<dbReference type="InterPro" id="IPR007159">
    <property type="entry name" value="SpoVT-AbrB_dom"/>
</dbReference>
<gene>
    <name evidence="2" type="ORF">BN997_02880</name>
</gene>
<dbReference type="AlphaFoldDB" id="A0A0A1MVX5"/>
<evidence type="ECO:0000313" key="3">
    <source>
        <dbReference type="Proteomes" id="UP000040453"/>
    </source>
</evidence>
<organism evidence="2 3">
    <name type="scientific">Oceanobacillus oncorhynchi</name>
    <dbReference type="NCBI Taxonomy" id="545501"/>
    <lineage>
        <taxon>Bacteria</taxon>
        <taxon>Bacillati</taxon>
        <taxon>Bacillota</taxon>
        <taxon>Bacilli</taxon>
        <taxon>Bacillales</taxon>
        <taxon>Bacillaceae</taxon>
        <taxon>Oceanobacillus</taxon>
    </lineage>
</organism>
<dbReference type="EMBL" id="CDGG01000001">
    <property type="protein sequence ID" value="CEI82991.1"/>
    <property type="molecule type" value="Genomic_DNA"/>
</dbReference>
<sequence>MYDSCPINEKNPQINPTGLHCMITSSYSVTIPKPIRDILNLSPGDEVIISSKHKSNELIVQKFSGNSIENIMILNERGSFRVPKEFIKFLNLEIGDIFSLYLNREKQIVLLRKQS</sequence>
<name>A0A0A1MVX5_9BACI</name>
<dbReference type="InterPro" id="IPR037914">
    <property type="entry name" value="SpoVT-AbrB_sf"/>
</dbReference>
<feature type="domain" description="SpoVT-AbrB" evidence="1">
    <location>
        <begin position="72"/>
        <end position="115"/>
    </location>
</feature>
<dbReference type="SUPFAM" id="SSF89447">
    <property type="entry name" value="AbrB/MazE/MraZ-like"/>
    <property type="match status" value="1"/>
</dbReference>
<dbReference type="OrthoDB" id="2972907at2"/>